<keyword evidence="6" id="KW-1185">Reference proteome</keyword>
<feature type="region of interest" description="Disordered" evidence="3">
    <location>
        <begin position="1"/>
        <end position="37"/>
    </location>
</feature>
<comment type="caution">
    <text evidence="5">The sequence shown here is derived from an EMBL/GenBank/DDBJ whole genome shotgun (WGS) entry which is preliminary data.</text>
</comment>
<reference evidence="5" key="1">
    <citation type="submission" date="2023-05" db="EMBL/GenBank/DDBJ databases">
        <title>Nepenthes gracilis genome sequencing.</title>
        <authorList>
            <person name="Fukushima K."/>
        </authorList>
    </citation>
    <scope>NUCLEOTIDE SEQUENCE</scope>
    <source>
        <strain evidence="5">SING2019-196</strain>
    </source>
</reference>
<evidence type="ECO:0000256" key="2">
    <source>
        <dbReference type="ARBA" id="ARBA00022448"/>
    </source>
</evidence>
<dbReference type="AlphaFoldDB" id="A0AAD3SWU5"/>
<accession>A0AAD3SWU5</accession>
<dbReference type="Gene3D" id="3.40.50.300">
    <property type="entry name" value="P-loop containing nucleotide triphosphate hydrolases"/>
    <property type="match status" value="1"/>
</dbReference>
<feature type="domain" description="ABC transporter" evidence="4">
    <location>
        <begin position="105"/>
        <end position="138"/>
    </location>
</feature>
<dbReference type="InterPro" id="IPR052215">
    <property type="entry name" value="Plant_ABCG"/>
</dbReference>
<dbReference type="PANTHER" id="PTHR48042:SF19">
    <property type="entry name" value="OS09G0472100 PROTEIN"/>
    <property type="match status" value="1"/>
</dbReference>
<proteinExistence type="inferred from homology"/>
<evidence type="ECO:0000313" key="5">
    <source>
        <dbReference type="EMBL" id="GMH17481.1"/>
    </source>
</evidence>
<dbReference type="GO" id="GO:0005524">
    <property type="term" value="F:ATP binding"/>
    <property type="evidence" value="ECO:0007669"/>
    <property type="project" value="InterPro"/>
</dbReference>
<gene>
    <name evidence="5" type="ORF">Nepgr_019322</name>
</gene>
<name>A0AAD3SWU5_NEPGR</name>
<dbReference type="GO" id="GO:0016887">
    <property type="term" value="F:ATP hydrolysis activity"/>
    <property type="evidence" value="ECO:0007669"/>
    <property type="project" value="InterPro"/>
</dbReference>
<dbReference type="Proteomes" id="UP001279734">
    <property type="component" value="Unassembled WGS sequence"/>
</dbReference>
<dbReference type="PANTHER" id="PTHR48042">
    <property type="entry name" value="ABC TRANSPORTER G FAMILY MEMBER 11"/>
    <property type="match status" value="1"/>
</dbReference>
<dbReference type="SUPFAM" id="SSF52540">
    <property type="entry name" value="P-loop containing nucleoside triphosphate hydrolases"/>
    <property type="match status" value="1"/>
</dbReference>
<dbReference type="InterPro" id="IPR027417">
    <property type="entry name" value="P-loop_NTPase"/>
</dbReference>
<sequence length="142" mass="14936">MPSKVNVSPQQTLSLSSSRPSVLEMGTKNNPDQAGRSTCGKSLGNYFPFRLVGSSIAPPPLRPSFQLNKVKYKGSSSGRGGGTSLTWRDLWVTVDNKKEGRRTILEGLSGYAEPGQVLAVVGPSGCGKSTLLDALTGKGLIV</sequence>
<dbReference type="Pfam" id="PF00005">
    <property type="entry name" value="ABC_tran"/>
    <property type="match status" value="1"/>
</dbReference>
<organism evidence="5 6">
    <name type="scientific">Nepenthes gracilis</name>
    <name type="common">Slender pitcher plant</name>
    <dbReference type="NCBI Taxonomy" id="150966"/>
    <lineage>
        <taxon>Eukaryota</taxon>
        <taxon>Viridiplantae</taxon>
        <taxon>Streptophyta</taxon>
        <taxon>Embryophyta</taxon>
        <taxon>Tracheophyta</taxon>
        <taxon>Spermatophyta</taxon>
        <taxon>Magnoliopsida</taxon>
        <taxon>eudicotyledons</taxon>
        <taxon>Gunneridae</taxon>
        <taxon>Pentapetalae</taxon>
        <taxon>Caryophyllales</taxon>
        <taxon>Nepenthaceae</taxon>
        <taxon>Nepenthes</taxon>
    </lineage>
</organism>
<evidence type="ECO:0000259" key="4">
    <source>
        <dbReference type="Pfam" id="PF00005"/>
    </source>
</evidence>
<evidence type="ECO:0000256" key="3">
    <source>
        <dbReference type="SAM" id="MobiDB-lite"/>
    </source>
</evidence>
<keyword evidence="2" id="KW-0813">Transport</keyword>
<evidence type="ECO:0000313" key="6">
    <source>
        <dbReference type="Proteomes" id="UP001279734"/>
    </source>
</evidence>
<dbReference type="EMBL" id="BSYO01000018">
    <property type="protein sequence ID" value="GMH17481.1"/>
    <property type="molecule type" value="Genomic_DNA"/>
</dbReference>
<feature type="compositionally biased region" description="Polar residues" evidence="3">
    <location>
        <begin position="1"/>
        <end position="20"/>
    </location>
</feature>
<evidence type="ECO:0000256" key="1">
    <source>
        <dbReference type="ARBA" id="ARBA00005814"/>
    </source>
</evidence>
<comment type="similarity">
    <text evidence="1">Belongs to the ABC transporter superfamily. ABCG family. Eye pigment precursor importer (TC 3.A.1.204) subfamily.</text>
</comment>
<feature type="compositionally biased region" description="Polar residues" evidence="3">
    <location>
        <begin position="27"/>
        <end position="37"/>
    </location>
</feature>
<protein>
    <recommendedName>
        <fullName evidence="4">ABC transporter domain-containing protein</fullName>
    </recommendedName>
</protein>
<dbReference type="InterPro" id="IPR003439">
    <property type="entry name" value="ABC_transporter-like_ATP-bd"/>
</dbReference>